<evidence type="ECO:0000313" key="13">
    <source>
        <dbReference type="Proteomes" id="UP000661691"/>
    </source>
</evidence>
<comment type="catalytic activity">
    <reaction evidence="10">
        <text>3-hydroxypropanoate + NADP(+) = 3-oxopropanoate + NADPH + H(+)</text>
        <dbReference type="Rhea" id="RHEA:26438"/>
        <dbReference type="ChEBI" id="CHEBI:15378"/>
        <dbReference type="ChEBI" id="CHEBI:16510"/>
        <dbReference type="ChEBI" id="CHEBI:33190"/>
        <dbReference type="ChEBI" id="CHEBI:57783"/>
        <dbReference type="ChEBI" id="CHEBI:58349"/>
        <dbReference type="EC" id="1.1.1.298"/>
    </reaction>
</comment>
<sequence length="262" mass="28604">MKRFNGQIALVTGASSGIGMAFAEKLAANGADLILTARSTNKLNELGNRLSAQYQIQVKTIAIDLSQPGSAQSLFRETKKENLSVDLLVNNAGFGKWGSFLEFDSQVYHEMLHLNINSVVELTQLFLPNMLSNQSGGIINVASTAAFLPVPYAAVYSASKSFVLYFSEALHGEYYKKGINVLALCPGGTKSNFASVANQKKTISTDQYETPEVVAENGLNAFLKNKPYVVSGTKNYLTTIIPRLLSRRRVIHISGDAWKKMI</sequence>
<dbReference type="Proteomes" id="UP000661691">
    <property type="component" value="Unassembled WGS sequence"/>
</dbReference>
<dbReference type="GO" id="GO:0035527">
    <property type="term" value="F:3-hydroxypropionate dehydrogenase (NADP+) activity"/>
    <property type="evidence" value="ECO:0007669"/>
    <property type="project" value="UniProtKB-EC"/>
</dbReference>
<accession>A0A926NAV3</accession>
<evidence type="ECO:0000313" key="12">
    <source>
        <dbReference type="EMBL" id="MBD1372250.1"/>
    </source>
</evidence>
<dbReference type="InterPro" id="IPR036291">
    <property type="entry name" value="NAD(P)-bd_dom_sf"/>
</dbReference>
<comment type="similarity">
    <text evidence="1 11">Belongs to the short-chain dehydrogenases/reductases (SDR) family.</text>
</comment>
<comment type="function">
    <text evidence="9">NADP-dependent dehydrogenase with broad substrate specificity acting on 3-hydroxy acids. Catalyzes the NADP-dependent oxidation of L-allo-threonine to L-2-amino-3-keto-butyrate, which is spontaneously decarboxylated into aminoacetone. Also acts on D-threonine, L-serine, D-serine, D-3-hydroxyisobutyrate, L-3-hydroxyisobutyrate, D-glycerate and L-glycerate. Able to catalyze the reduction of the malonic semialdehyde to 3-hydroxypropionic acid. YdfG is apparently supplementing RutE, the presumed malonic semialdehyde reductase involved in pyrimidine degradation since both are able to detoxify malonic semialdehyde.</text>
</comment>
<keyword evidence="2" id="KW-0560">Oxidoreductase</keyword>
<dbReference type="Pfam" id="PF00106">
    <property type="entry name" value="adh_short"/>
    <property type="match status" value="1"/>
</dbReference>
<comment type="caution">
    <text evidence="12">The sequence shown here is derived from an EMBL/GenBank/DDBJ whole genome shotgun (WGS) entry which is preliminary data.</text>
</comment>
<dbReference type="SUPFAM" id="SSF51735">
    <property type="entry name" value="NAD(P)-binding Rossmann-fold domains"/>
    <property type="match status" value="1"/>
</dbReference>
<evidence type="ECO:0000256" key="4">
    <source>
        <dbReference type="ARBA" id="ARBA00044050"/>
    </source>
</evidence>
<reference evidence="12" key="1">
    <citation type="submission" date="2020-09" db="EMBL/GenBank/DDBJ databases">
        <title>A novel bacterium of genus Hazenella, isolated from South China Sea.</title>
        <authorList>
            <person name="Huang H."/>
            <person name="Mo K."/>
            <person name="Hu Y."/>
        </authorList>
    </citation>
    <scope>NUCLEOTIDE SEQUENCE</scope>
    <source>
        <strain evidence="12">IB182357</strain>
    </source>
</reference>
<evidence type="ECO:0000256" key="2">
    <source>
        <dbReference type="ARBA" id="ARBA00023002"/>
    </source>
</evidence>
<keyword evidence="13" id="KW-1185">Reference proteome</keyword>
<evidence type="ECO:0000256" key="8">
    <source>
        <dbReference type="ARBA" id="ARBA00044349"/>
    </source>
</evidence>
<dbReference type="EC" id="1.1.1.381" evidence="5"/>
<gene>
    <name evidence="12" type="ORF">IC620_07715</name>
</gene>
<dbReference type="RefSeq" id="WP_191141915.1">
    <property type="nucleotide sequence ID" value="NZ_JACXAH010000008.1"/>
</dbReference>
<dbReference type="PANTHER" id="PTHR43086:SF3">
    <property type="entry name" value="NADP-DEPENDENT 3-HYDROXY ACID DEHYDROGENASE YDFG"/>
    <property type="match status" value="1"/>
</dbReference>
<proteinExistence type="inferred from homology"/>
<dbReference type="InterPro" id="IPR020904">
    <property type="entry name" value="Sc_DH/Rdtase_CS"/>
</dbReference>
<dbReference type="PRINTS" id="PR00081">
    <property type="entry name" value="GDHRDH"/>
</dbReference>
<comment type="catalytic activity">
    <reaction evidence="3">
        <text>L-allo-threonine + NADP(+) = aminoacetone + CO2 + NADPH</text>
        <dbReference type="Rhea" id="RHEA:43524"/>
        <dbReference type="ChEBI" id="CHEBI:16526"/>
        <dbReference type="ChEBI" id="CHEBI:57783"/>
        <dbReference type="ChEBI" id="CHEBI:58320"/>
        <dbReference type="ChEBI" id="CHEBI:58349"/>
        <dbReference type="ChEBI" id="CHEBI:58585"/>
        <dbReference type="EC" id="1.1.1.381"/>
    </reaction>
</comment>
<evidence type="ECO:0000256" key="3">
    <source>
        <dbReference type="ARBA" id="ARBA00043812"/>
    </source>
</evidence>
<evidence type="ECO:0000256" key="7">
    <source>
        <dbReference type="ARBA" id="ARBA00044271"/>
    </source>
</evidence>
<dbReference type="PRINTS" id="PR00080">
    <property type="entry name" value="SDRFAMILY"/>
</dbReference>
<dbReference type="PANTHER" id="PTHR43086">
    <property type="entry name" value="VERY-LONG-CHAIN 3-OXOOACYL-COA REDUCTASE"/>
    <property type="match status" value="1"/>
</dbReference>
<organism evidence="12 13">
    <name type="scientific">Polycladospora coralii</name>
    <dbReference type="NCBI Taxonomy" id="2771432"/>
    <lineage>
        <taxon>Bacteria</taxon>
        <taxon>Bacillati</taxon>
        <taxon>Bacillota</taxon>
        <taxon>Bacilli</taxon>
        <taxon>Bacillales</taxon>
        <taxon>Thermoactinomycetaceae</taxon>
        <taxon>Polycladospora</taxon>
    </lineage>
</organism>
<dbReference type="EC" id="1.1.1.298" evidence="4"/>
<dbReference type="InterPro" id="IPR002347">
    <property type="entry name" value="SDR_fam"/>
</dbReference>
<evidence type="ECO:0000256" key="11">
    <source>
        <dbReference type="RuleBase" id="RU000363"/>
    </source>
</evidence>
<dbReference type="Gene3D" id="3.40.50.720">
    <property type="entry name" value="NAD(P)-binding Rossmann-like Domain"/>
    <property type="match status" value="1"/>
</dbReference>
<dbReference type="AlphaFoldDB" id="A0A926NAV3"/>
<evidence type="ECO:0000256" key="9">
    <source>
        <dbReference type="ARBA" id="ARBA00045650"/>
    </source>
</evidence>
<dbReference type="PROSITE" id="PS00061">
    <property type="entry name" value="ADH_SHORT"/>
    <property type="match status" value="1"/>
</dbReference>
<dbReference type="EMBL" id="JACXAH010000008">
    <property type="protein sequence ID" value="MBD1372250.1"/>
    <property type="molecule type" value="Genomic_DNA"/>
</dbReference>
<evidence type="ECO:0000256" key="6">
    <source>
        <dbReference type="ARBA" id="ARBA00044065"/>
    </source>
</evidence>
<evidence type="ECO:0000256" key="1">
    <source>
        <dbReference type="ARBA" id="ARBA00006484"/>
    </source>
</evidence>
<dbReference type="PIRSF" id="PIRSF000126">
    <property type="entry name" value="11-beta-HSD1"/>
    <property type="match status" value="1"/>
</dbReference>
<protein>
    <recommendedName>
        <fullName evidence="6">NADP-dependent 3-hydroxy acid dehydrogenase YdfG</fullName>
        <ecNumber evidence="4">1.1.1.298</ecNumber>
        <ecNumber evidence="5">1.1.1.381</ecNumber>
    </recommendedName>
    <alternativeName>
        <fullName evidence="8">L-allo-threonine dehydrogenase</fullName>
    </alternativeName>
    <alternativeName>
        <fullName evidence="7">Malonic semialdehyde reductase</fullName>
    </alternativeName>
</protein>
<name>A0A926NAV3_9BACL</name>
<evidence type="ECO:0000256" key="10">
    <source>
        <dbReference type="ARBA" id="ARBA00047274"/>
    </source>
</evidence>
<evidence type="ECO:0000256" key="5">
    <source>
        <dbReference type="ARBA" id="ARBA00044059"/>
    </source>
</evidence>